<dbReference type="SUPFAM" id="SSF56235">
    <property type="entry name" value="N-terminal nucleophile aminohydrolases (Ntn hydrolases)"/>
    <property type="match status" value="1"/>
</dbReference>
<feature type="domain" description="Glutamine amidotransferase type-2" evidence="8">
    <location>
        <begin position="2"/>
        <end position="222"/>
    </location>
</feature>
<keyword evidence="2 5" id="KW-0547">Nucleotide-binding</keyword>
<dbReference type="Pfam" id="PF13537">
    <property type="entry name" value="GATase_7"/>
    <property type="match status" value="1"/>
</dbReference>
<evidence type="ECO:0000256" key="4">
    <source>
        <dbReference type="ARBA" id="ARBA00022962"/>
    </source>
</evidence>
<protein>
    <submittedName>
        <fullName evidence="9">Asparagine synthetase</fullName>
    </submittedName>
</protein>
<dbReference type="VEuPathDB" id="FungiDB:BO78DRAFT_455394"/>
<keyword evidence="3 5" id="KW-0067">ATP-binding</keyword>
<evidence type="ECO:0000313" key="10">
    <source>
        <dbReference type="Proteomes" id="UP000248423"/>
    </source>
</evidence>
<dbReference type="NCBIfam" id="TIGR01536">
    <property type="entry name" value="asn_synth_AEB"/>
    <property type="match status" value="1"/>
</dbReference>
<dbReference type="Proteomes" id="UP000248423">
    <property type="component" value="Unassembled WGS sequence"/>
</dbReference>
<dbReference type="InterPro" id="IPR006426">
    <property type="entry name" value="Asn_synth_AEB"/>
</dbReference>
<feature type="site" description="Important for beta-aspartyl-AMP intermediate formation" evidence="7">
    <location>
        <position position="392"/>
    </location>
</feature>
<evidence type="ECO:0000313" key="9">
    <source>
        <dbReference type="EMBL" id="PYI01889.1"/>
    </source>
</evidence>
<proteinExistence type="inferred from homology"/>
<dbReference type="OrthoDB" id="409189at2759"/>
<dbReference type="InterPro" id="IPR017932">
    <property type="entry name" value="GATase_2_dom"/>
</dbReference>
<dbReference type="Gene3D" id="3.60.20.10">
    <property type="entry name" value="Glutamine Phosphoribosylpyrophosphate, subunit 1, domain 1"/>
    <property type="match status" value="1"/>
</dbReference>
<comment type="similarity">
    <text evidence="1">Belongs to the asparagine synthetase family.</text>
</comment>
<dbReference type="Gene3D" id="3.40.50.620">
    <property type="entry name" value="HUPs"/>
    <property type="match status" value="2"/>
</dbReference>
<dbReference type="SUPFAM" id="SSF52402">
    <property type="entry name" value="Adenine nucleotide alpha hydrolases-like"/>
    <property type="match status" value="1"/>
</dbReference>
<dbReference type="PIRSF" id="PIRSF001589">
    <property type="entry name" value="Asn_synthetase_glu-h"/>
    <property type="match status" value="1"/>
</dbReference>
<dbReference type="PANTHER" id="PTHR43284">
    <property type="entry name" value="ASPARAGINE SYNTHETASE (GLUTAMINE-HYDROLYZING)"/>
    <property type="match status" value="1"/>
</dbReference>
<keyword evidence="4" id="KW-0315">Glutamine amidotransferase</keyword>
<dbReference type="InterPro" id="IPR029055">
    <property type="entry name" value="Ntn_hydrolases_N"/>
</dbReference>
<dbReference type="EMBL" id="KZ826405">
    <property type="protein sequence ID" value="PYI01889.1"/>
    <property type="molecule type" value="Genomic_DNA"/>
</dbReference>
<dbReference type="InterPro" id="IPR014729">
    <property type="entry name" value="Rossmann-like_a/b/a_fold"/>
</dbReference>
<dbReference type="CDD" id="cd01991">
    <property type="entry name" value="Asn_synthase_B_C"/>
    <property type="match status" value="1"/>
</dbReference>
<dbReference type="InterPro" id="IPR001962">
    <property type="entry name" value="Asn_synthase"/>
</dbReference>
<dbReference type="Pfam" id="PF00733">
    <property type="entry name" value="Asn_synthase"/>
    <property type="match status" value="1"/>
</dbReference>
<dbReference type="InterPro" id="IPR033738">
    <property type="entry name" value="AsnB_N"/>
</dbReference>
<evidence type="ECO:0000259" key="8">
    <source>
        <dbReference type="PROSITE" id="PS51278"/>
    </source>
</evidence>
<dbReference type="CDD" id="cd00712">
    <property type="entry name" value="AsnB"/>
    <property type="match status" value="1"/>
</dbReference>
<accession>A0A319EM47</accession>
<feature type="binding site" evidence="6">
    <location>
        <position position="113"/>
    </location>
    <ligand>
        <name>L-glutamine</name>
        <dbReference type="ChEBI" id="CHEBI:58359"/>
    </ligand>
</feature>
<dbReference type="GO" id="GO:0006529">
    <property type="term" value="P:asparagine biosynthetic process"/>
    <property type="evidence" value="ECO:0007669"/>
    <property type="project" value="InterPro"/>
</dbReference>
<dbReference type="STRING" id="1448318.A0A319EM47"/>
<organism evidence="9 10">
    <name type="scientific">Aspergillus sclerotiicarbonarius (strain CBS 121057 / IBT 28362)</name>
    <dbReference type="NCBI Taxonomy" id="1448318"/>
    <lineage>
        <taxon>Eukaryota</taxon>
        <taxon>Fungi</taxon>
        <taxon>Dikarya</taxon>
        <taxon>Ascomycota</taxon>
        <taxon>Pezizomycotina</taxon>
        <taxon>Eurotiomycetes</taxon>
        <taxon>Eurotiomycetidae</taxon>
        <taxon>Eurotiales</taxon>
        <taxon>Aspergillaceae</taxon>
        <taxon>Aspergillus</taxon>
        <taxon>Aspergillus subgen. Circumdati</taxon>
    </lineage>
</organism>
<dbReference type="AlphaFoldDB" id="A0A319EM47"/>
<evidence type="ECO:0000256" key="7">
    <source>
        <dbReference type="PIRSR" id="PIRSR001589-3"/>
    </source>
</evidence>
<dbReference type="PROSITE" id="PS51278">
    <property type="entry name" value="GATASE_TYPE_2"/>
    <property type="match status" value="1"/>
</dbReference>
<feature type="binding site" evidence="6">
    <location>
        <position position="315"/>
    </location>
    <ligand>
        <name>ATP</name>
        <dbReference type="ChEBI" id="CHEBI:30616"/>
    </ligand>
</feature>
<dbReference type="PANTHER" id="PTHR43284:SF1">
    <property type="entry name" value="ASPARAGINE SYNTHETASE"/>
    <property type="match status" value="1"/>
</dbReference>
<keyword evidence="10" id="KW-1185">Reference proteome</keyword>
<reference evidence="9 10" key="1">
    <citation type="submission" date="2018-02" db="EMBL/GenBank/DDBJ databases">
        <title>The genomes of Aspergillus section Nigri reveals drivers in fungal speciation.</title>
        <authorList>
            <consortium name="DOE Joint Genome Institute"/>
            <person name="Vesth T.C."/>
            <person name="Nybo J."/>
            <person name="Theobald S."/>
            <person name="Brandl J."/>
            <person name="Frisvad J.C."/>
            <person name="Nielsen K.F."/>
            <person name="Lyhne E.K."/>
            <person name="Kogle M.E."/>
            <person name="Kuo A."/>
            <person name="Riley R."/>
            <person name="Clum A."/>
            <person name="Nolan M."/>
            <person name="Lipzen A."/>
            <person name="Salamov A."/>
            <person name="Henrissat B."/>
            <person name="Wiebenga A."/>
            <person name="De vries R.P."/>
            <person name="Grigoriev I.V."/>
            <person name="Mortensen U.H."/>
            <person name="Andersen M.R."/>
            <person name="Baker S.E."/>
        </authorList>
    </citation>
    <scope>NUCLEOTIDE SEQUENCE [LARGE SCALE GENOMIC DNA]</scope>
    <source>
        <strain evidence="9 10">CBS 121057</strain>
    </source>
</reference>
<evidence type="ECO:0000256" key="1">
    <source>
        <dbReference type="ARBA" id="ARBA00005752"/>
    </source>
</evidence>
<dbReference type="FunFam" id="3.60.20.10:FF:000155">
    <property type="entry name" value="Asparagine synthetase (Eurofung)"/>
    <property type="match status" value="1"/>
</dbReference>
<evidence type="ECO:0000256" key="6">
    <source>
        <dbReference type="PIRSR" id="PIRSR001589-2"/>
    </source>
</evidence>
<sequence>MCGLTALLSLQPPVTQSNGVHTPPIRPEEIDNSLEIIKHRGPDARGQWISPDGRVGLGHVRLSIIDLSPEGNQPFHSTTDTNDVHTIVNGELYDFERLRAQFASEYDFKSHSDCELVLALYQHYGVSFLSHLRGEFALVLWDAKRKLLIAARDRYGIKSLYYTVHQGRLLVATEMKSFLAYGWTPEWDVRTLRENGWRFNEKCYFQGVSKVLPGHYLVSREFGAAEQKPYWDLEFPDKRIVETRTEEEMILGVRERILDAVRLRLRADVPVGIYLSGGLDSSALAGVAANLIREEHVKVGTDNSGEIARLQCFCVQFDKDSGADESDIAQRTADWLGVELTCVQLDEAAIAAKFEDTAWHSEAPNPDANGIGKLALSETVHAKGLKVVLTGEGADEHFAGYTLFAADMLSEPDAAWPSGLIPESDREEAWSQECIKSDIFQLGALPKNVPPSTKRVLNNARLPPSLCTHTPLPFAPWTDQYTASDPQTVLAESFDGRAYHNMATKWHPLHSSQYIWTKSVFPNIMLRYLGDNVDMVNHVESRTPYLDHHVTEYANALPPNLKMKWDPETKKLREKHILREAMKPFITEEIYKRAKHPYMGPVRYAADGPLHRVIQRLVTKENVEQLGFVDWETAEGLADKAFVQHEHSAFRNVLSLAQFIVIGKGFGAKKAEL</sequence>
<evidence type="ECO:0000256" key="5">
    <source>
        <dbReference type="PIRNR" id="PIRNR001589"/>
    </source>
</evidence>
<dbReference type="GO" id="GO:0005829">
    <property type="term" value="C:cytosol"/>
    <property type="evidence" value="ECO:0007669"/>
    <property type="project" value="TreeGrafter"/>
</dbReference>
<name>A0A319EM47_ASPSB</name>
<evidence type="ECO:0000256" key="2">
    <source>
        <dbReference type="ARBA" id="ARBA00022741"/>
    </source>
</evidence>
<dbReference type="GO" id="GO:0004066">
    <property type="term" value="F:asparagine synthase (glutamine-hydrolyzing) activity"/>
    <property type="evidence" value="ECO:0007669"/>
    <property type="project" value="InterPro"/>
</dbReference>
<gene>
    <name evidence="9" type="ORF">BO78DRAFT_455394</name>
</gene>
<dbReference type="GO" id="GO:0005524">
    <property type="term" value="F:ATP binding"/>
    <property type="evidence" value="ECO:0007669"/>
    <property type="project" value="UniProtKB-KW"/>
</dbReference>
<dbReference type="InterPro" id="IPR051786">
    <property type="entry name" value="ASN_synthetase/amidase"/>
</dbReference>
<evidence type="ECO:0000256" key="3">
    <source>
        <dbReference type="ARBA" id="ARBA00022840"/>
    </source>
</evidence>